<feature type="region of interest" description="Disordered" evidence="1">
    <location>
        <begin position="641"/>
        <end position="727"/>
    </location>
</feature>
<name>A0A1K0GXZ2_9BASI</name>
<protein>
    <submittedName>
        <fullName evidence="2">Uncharacterized protein</fullName>
    </submittedName>
</protein>
<evidence type="ECO:0000313" key="3">
    <source>
        <dbReference type="Proteomes" id="UP000179920"/>
    </source>
</evidence>
<reference evidence="3" key="1">
    <citation type="submission" date="2016-04" db="EMBL/GenBank/DDBJ databases">
        <authorList>
            <person name="Guldener U."/>
            <person name="Guldener U."/>
        </authorList>
    </citation>
    <scope>NUCLEOTIDE SEQUENCE [LARGE SCALE GENOMIC DNA]</scope>
    <source>
        <strain evidence="3">UB2112</strain>
    </source>
</reference>
<proteinExistence type="predicted"/>
<feature type="region of interest" description="Disordered" evidence="1">
    <location>
        <begin position="40"/>
        <end position="84"/>
    </location>
</feature>
<organism evidence="2 3">
    <name type="scientific">Ustilago bromivora</name>
    <dbReference type="NCBI Taxonomy" id="307758"/>
    <lineage>
        <taxon>Eukaryota</taxon>
        <taxon>Fungi</taxon>
        <taxon>Dikarya</taxon>
        <taxon>Basidiomycota</taxon>
        <taxon>Ustilaginomycotina</taxon>
        <taxon>Ustilaginomycetes</taxon>
        <taxon>Ustilaginales</taxon>
        <taxon>Ustilaginaceae</taxon>
        <taxon>Ustilago</taxon>
    </lineage>
</organism>
<sequence length="727" mass="80041">MIKHVYKEKEDLDVCALRGSLFGGAGPAAAAQELSQQLQAGGDTNDNNSSDQAGSSTMHQASTSSVPLGSHLDSHTSDQGNANPSYEWMHQAASIPFLSQAPLSFASTLTPLSSTADDPAHTLSPASGTSLSAEEPLSLLLCKKLDRLYNQIGSMIGDLPQPEYDLLKKDGAGVPLCELFAAMTTNNVSTQNAVLATLEKQNGKSCCWCHQLFRSFFSTPSKDSLKPVTQGMMTNHIWTCVKPHMYSKYKEACCEALACQLCWHKACHGQILPQDHKELVCHILHHYKRVHRILNNLACVPNRSYRCPFVINSRAEQCQWALHWQERKPSSLLDVMQHLETAHRFPTIMFNMTKYCAWHNKWIFGHEQTNSHFEMHIDALLRGYAKQEWVHIYPDHSPVRHCPFCNMQIPTYDFTDHLQEHDLVLGAKALLRRPNLVGQPSTVREHRDDWISWVQTITPSAPPPAAMSSIQSVAQEEINVSMAQAFTDAKEQVAGQVGCSVPPISSTGATQEASPANSSHPVLLTVCHGRCSKPLVVCHACSFCTQDGASWVSKEVEFGRGPSLLTMLQGYTCSTCPQAQRLACLVSELLADDLSNLGGRMQAKQRPAFLRWIKQGYPNNNTSGHMSARAVTLSKQISGSSRYHAVSNPSAPGRQQSGTSQTDLSNTAIASGSESYPESDPSMLLDDDFYEPPTQWVRCRLASDSEEQTAESSSNTAVHHSSCLSQH</sequence>
<feature type="compositionally biased region" description="Polar residues" evidence="1">
    <location>
        <begin position="710"/>
        <end position="727"/>
    </location>
</feature>
<feature type="compositionally biased region" description="Polar residues" evidence="1">
    <location>
        <begin position="641"/>
        <end position="676"/>
    </location>
</feature>
<accession>A0A1K0GXZ2</accession>
<feature type="compositionally biased region" description="Polar residues" evidence="1">
    <location>
        <begin position="42"/>
        <end position="67"/>
    </location>
</feature>
<dbReference type="EMBL" id="LT558135">
    <property type="protein sequence ID" value="SAM85879.1"/>
    <property type="molecule type" value="Genomic_DNA"/>
</dbReference>
<evidence type="ECO:0000313" key="2">
    <source>
        <dbReference type="EMBL" id="SAM85879.1"/>
    </source>
</evidence>
<gene>
    <name evidence="2" type="ORF">UBRO_20170</name>
</gene>
<dbReference type="Proteomes" id="UP000179920">
    <property type="component" value="Chromosome XIX"/>
</dbReference>
<dbReference type="OrthoDB" id="2557767at2759"/>
<evidence type="ECO:0000256" key="1">
    <source>
        <dbReference type="SAM" id="MobiDB-lite"/>
    </source>
</evidence>
<dbReference type="AlphaFoldDB" id="A0A1K0GXZ2"/>